<evidence type="ECO:0000313" key="4">
    <source>
        <dbReference type="Proteomes" id="UP000070366"/>
    </source>
</evidence>
<dbReference type="GO" id="GO:0016616">
    <property type="term" value="F:oxidoreductase activity, acting on the CH-OH group of donors, NAD or NADP as acceptor"/>
    <property type="evidence" value="ECO:0007669"/>
    <property type="project" value="TreeGrafter"/>
</dbReference>
<dbReference type="CDD" id="cd05233">
    <property type="entry name" value="SDR_c"/>
    <property type="match status" value="1"/>
</dbReference>
<dbReference type="SUPFAM" id="SSF51735">
    <property type="entry name" value="NAD(P)-binding Rossmann-fold domains"/>
    <property type="match status" value="1"/>
</dbReference>
<comment type="caution">
    <text evidence="3">The sequence shown here is derived from an EMBL/GenBank/DDBJ whole genome shotgun (WGS) entry which is preliminary data.</text>
</comment>
<accession>A0A136Q839</accession>
<name>A0A136Q839_9FIRM</name>
<evidence type="ECO:0000256" key="2">
    <source>
        <dbReference type="ARBA" id="ARBA00023002"/>
    </source>
</evidence>
<dbReference type="InterPro" id="IPR020904">
    <property type="entry name" value="Sc_DH/Rdtase_CS"/>
</dbReference>
<dbReference type="GO" id="GO:0008206">
    <property type="term" value="P:bile acid metabolic process"/>
    <property type="evidence" value="ECO:0007669"/>
    <property type="project" value="UniProtKB-ARBA"/>
</dbReference>
<proteinExistence type="inferred from homology"/>
<evidence type="ECO:0000256" key="1">
    <source>
        <dbReference type="ARBA" id="ARBA00006484"/>
    </source>
</evidence>
<dbReference type="InterPro" id="IPR002347">
    <property type="entry name" value="SDR_fam"/>
</dbReference>
<dbReference type="PROSITE" id="PS00061">
    <property type="entry name" value="ADH_SHORT"/>
    <property type="match status" value="1"/>
</dbReference>
<dbReference type="RefSeq" id="WP_066523248.1">
    <property type="nucleotide sequence ID" value="NZ_CABMOF010000014.1"/>
</dbReference>
<dbReference type="KEGG" id="cmiu:B1H56_09295"/>
<dbReference type="AlphaFoldDB" id="A0A136Q839"/>
<dbReference type="InterPro" id="IPR036291">
    <property type="entry name" value="NAD(P)-bd_dom_sf"/>
</dbReference>
<keyword evidence="2" id="KW-0560">Oxidoreductase</keyword>
<dbReference type="PANTHER" id="PTHR42760">
    <property type="entry name" value="SHORT-CHAIN DEHYDROGENASES/REDUCTASES FAMILY MEMBER"/>
    <property type="match status" value="1"/>
</dbReference>
<dbReference type="NCBIfam" id="NF005309">
    <property type="entry name" value="PRK06841.1"/>
    <property type="match status" value="1"/>
</dbReference>
<comment type="similarity">
    <text evidence="1">Belongs to the short-chain dehydrogenases/reductases (SDR) family.</text>
</comment>
<sequence>MISKPYSTDFRLDGKIALITGAASGIGLAIAQLFSEQGATVCLLDRNIKSALGASANIPGSYAYGVDIADSASIEEAISQILKAHGRIDILVNSAGIGTVEWAKDFPEEDWRSVIDINLTGTFLISQRVGREMIAMQEGGKIICLASQAGIVAIDKHVAYSASKAGIISMVKSLGYEWGKYGIQVNAISPTATETPIIVGYWDVGKVHEDAIANTPAGRFCKPMEVALAALFLACGASNMITGSNLVIDGGYTIH</sequence>
<dbReference type="PRINTS" id="PR00081">
    <property type="entry name" value="GDHRDH"/>
</dbReference>
<dbReference type="PANTHER" id="PTHR42760:SF115">
    <property type="entry name" value="3-OXOACYL-[ACYL-CARRIER-PROTEIN] REDUCTASE FABG"/>
    <property type="match status" value="1"/>
</dbReference>
<evidence type="ECO:0000313" key="3">
    <source>
        <dbReference type="EMBL" id="KXK66812.1"/>
    </source>
</evidence>
<dbReference type="STRING" id="626937.HMPREF3293_00358"/>
<dbReference type="EMBL" id="LSZW01000030">
    <property type="protein sequence ID" value="KXK66812.1"/>
    <property type="molecule type" value="Genomic_DNA"/>
</dbReference>
<keyword evidence="4" id="KW-1185">Reference proteome</keyword>
<dbReference type="PRINTS" id="PR00080">
    <property type="entry name" value="SDRFAMILY"/>
</dbReference>
<dbReference type="Pfam" id="PF13561">
    <property type="entry name" value="adh_short_C2"/>
    <property type="match status" value="1"/>
</dbReference>
<protein>
    <submittedName>
        <fullName evidence="3">Oxidoreductase, short chain dehydrogenase/reductase family protein</fullName>
    </submittedName>
</protein>
<dbReference type="Gene3D" id="3.40.50.720">
    <property type="entry name" value="NAD(P)-binding Rossmann-like Domain"/>
    <property type="match status" value="1"/>
</dbReference>
<organism evidence="3 4">
    <name type="scientific">Christensenella minuta</name>
    <dbReference type="NCBI Taxonomy" id="626937"/>
    <lineage>
        <taxon>Bacteria</taxon>
        <taxon>Bacillati</taxon>
        <taxon>Bacillota</taxon>
        <taxon>Clostridia</taxon>
        <taxon>Christensenellales</taxon>
        <taxon>Christensenellaceae</taxon>
        <taxon>Christensenella</taxon>
    </lineage>
</organism>
<dbReference type="OrthoDB" id="9808814at2"/>
<dbReference type="FunFam" id="3.40.50.720:FF:000084">
    <property type="entry name" value="Short-chain dehydrogenase reductase"/>
    <property type="match status" value="1"/>
</dbReference>
<dbReference type="Proteomes" id="UP000070366">
    <property type="component" value="Unassembled WGS sequence"/>
</dbReference>
<gene>
    <name evidence="3" type="ORF">HMPREF3293_00358</name>
</gene>
<reference evidence="3 4" key="1">
    <citation type="submission" date="2016-02" db="EMBL/GenBank/DDBJ databases">
        <authorList>
            <person name="Wen L."/>
            <person name="He K."/>
            <person name="Yang H."/>
        </authorList>
    </citation>
    <scope>NUCLEOTIDE SEQUENCE [LARGE SCALE GENOMIC DNA]</scope>
    <source>
        <strain evidence="3 4">DSM 22607</strain>
    </source>
</reference>